<feature type="binding site" evidence="1">
    <location>
        <begin position="107"/>
        <end position="110"/>
    </location>
    <ligand>
        <name>substrate</name>
    </ligand>
</feature>
<comment type="cofactor">
    <cofactor evidence="1">
        <name>Mg(2+)</name>
        <dbReference type="ChEBI" id="CHEBI:18420"/>
    </cofactor>
</comment>
<protein>
    <submittedName>
        <fullName evidence="2">DlpA domain-containing protein</fullName>
    </submittedName>
</protein>
<dbReference type="CDD" id="cd16841">
    <property type="entry name" value="RraA_family"/>
    <property type="match status" value="1"/>
</dbReference>
<dbReference type="PANTHER" id="PTHR33254">
    <property type="entry name" value="4-HYDROXY-4-METHYL-2-OXOGLUTARATE ALDOLASE 3-RELATED"/>
    <property type="match status" value="1"/>
</dbReference>
<dbReference type="PANTHER" id="PTHR33254:SF4">
    <property type="entry name" value="4-HYDROXY-4-METHYL-2-OXOGLUTARATE ALDOLASE 3-RELATED"/>
    <property type="match status" value="1"/>
</dbReference>
<evidence type="ECO:0000313" key="3">
    <source>
        <dbReference type="Proteomes" id="UP001232148"/>
    </source>
</evidence>
<reference evidence="2" key="1">
    <citation type="submission" date="2021-06" db="EMBL/GenBank/DDBJ databases">
        <title>Comparative genomics, transcriptomics and evolutionary studies reveal genomic signatures of adaptation to plant cell wall in hemibiotrophic fungi.</title>
        <authorList>
            <consortium name="DOE Joint Genome Institute"/>
            <person name="Baroncelli R."/>
            <person name="Diaz J.F."/>
            <person name="Benocci T."/>
            <person name="Peng M."/>
            <person name="Battaglia E."/>
            <person name="Haridas S."/>
            <person name="Andreopoulos W."/>
            <person name="Labutti K."/>
            <person name="Pangilinan J."/>
            <person name="Floch G.L."/>
            <person name="Makela M.R."/>
            <person name="Henrissat B."/>
            <person name="Grigoriev I.V."/>
            <person name="Crouch J.A."/>
            <person name="De Vries R.P."/>
            <person name="Sukno S.A."/>
            <person name="Thon M.R."/>
        </authorList>
    </citation>
    <scope>NUCLEOTIDE SEQUENCE</scope>
    <source>
        <strain evidence="2">MAFF235873</strain>
    </source>
</reference>
<keyword evidence="3" id="KW-1185">Reference proteome</keyword>
<dbReference type="InterPro" id="IPR005493">
    <property type="entry name" value="RraA/RraA-like"/>
</dbReference>
<sequence length="231" mass="24147">MAATDHDDARIASLQNFTACDISDALVKLKVPGAGFLPDLQLLGQSNAADAPVIIAPASTVLFARKGETLDSPQANIPKDAHWADITQPGTVIIIRQPHGQRNAVCGGIMAVRMKVRQAKAVVVVGRARDQAELASTGLPIWSRGLSTVGAGAESTPWAVQVPIEVDGTVVSPGDLIFADPANGVVSIPKDLVGQVLELLPKLTAADDKVKEDVLKGVSVCDAFKAHRSNL</sequence>
<dbReference type="SUPFAM" id="SSF89562">
    <property type="entry name" value="RraA-like"/>
    <property type="match status" value="1"/>
</dbReference>
<keyword evidence="1" id="KW-0479">Metal-binding</keyword>
<feature type="binding site" evidence="1">
    <location>
        <position position="129"/>
    </location>
    <ligand>
        <name>substrate</name>
    </ligand>
</feature>
<dbReference type="GO" id="GO:0047443">
    <property type="term" value="F:4-hydroxy-4-methyl-2-oxoglutarate aldolase activity"/>
    <property type="evidence" value="ECO:0007669"/>
    <property type="project" value="TreeGrafter"/>
</dbReference>
<name>A0AAD9HU33_9PEZI</name>
<evidence type="ECO:0000313" key="2">
    <source>
        <dbReference type="EMBL" id="KAK2033874.1"/>
    </source>
</evidence>
<dbReference type="InterPro" id="IPR036704">
    <property type="entry name" value="RraA/RraA-like_sf"/>
</dbReference>
<organism evidence="2 3">
    <name type="scientific">Colletotrichum zoysiae</name>
    <dbReference type="NCBI Taxonomy" id="1216348"/>
    <lineage>
        <taxon>Eukaryota</taxon>
        <taxon>Fungi</taxon>
        <taxon>Dikarya</taxon>
        <taxon>Ascomycota</taxon>
        <taxon>Pezizomycotina</taxon>
        <taxon>Sordariomycetes</taxon>
        <taxon>Hypocreomycetidae</taxon>
        <taxon>Glomerellales</taxon>
        <taxon>Glomerellaceae</taxon>
        <taxon>Colletotrichum</taxon>
        <taxon>Colletotrichum graminicola species complex</taxon>
    </lineage>
</organism>
<dbReference type="GO" id="GO:0008948">
    <property type="term" value="F:oxaloacetate decarboxylase activity"/>
    <property type="evidence" value="ECO:0007669"/>
    <property type="project" value="TreeGrafter"/>
</dbReference>
<gene>
    <name evidence="2" type="ORF">LX32DRAFT_634824</name>
</gene>
<comment type="caution">
    <text evidence="2">The sequence shown here is derived from an EMBL/GenBank/DDBJ whole genome shotgun (WGS) entry which is preliminary data.</text>
</comment>
<dbReference type="GO" id="GO:0046872">
    <property type="term" value="F:metal ion binding"/>
    <property type="evidence" value="ECO:0007669"/>
    <property type="project" value="UniProtKB-KW"/>
</dbReference>
<feature type="binding site" evidence="1">
    <location>
        <position position="130"/>
    </location>
    <ligand>
        <name>Mg(2+)</name>
        <dbReference type="ChEBI" id="CHEBI:18420"/>
    </ligand>
</feature>
<proteinExistence type="predicted"/>
<dbReference type="Pfam" id="PF03737">
    <property type="entry name" value="RraA-like"/>
    <property type="match status" value="1"/>
</dbReference>
<keyword evidence="1" id="KW-0460">Magnesium</keyword>
<evidence type="ECO:0000256" key="1">
    <source>
        <dbReference type="PIRSR" id="PIRSR605493-1"/>
    </source>
</evidence>
<dbReference type="AlphaFoldDB" id="A0AAD9HU33"/>
<dbReference type="Proteomes" id="UP001232148">
    <property type="component" value="Unassembled WGS sequence"/>
</dbReference>
<dbReference type="Gene3D" id="3.50.30.40">
    <property type="entry name" value="Ribonuclease E inhibitor RraA/RraA-like"/>
    <property type="match status" value="1"/>
</dbReference>
<accession>A0AAD9HU33</accession>
<dbReference type="EMBL" id="MU842818">
    <property type="protein sequence ID" value="KAK2033874.1"/>
    <property type="molecule type" value="Genomic_DNA"/>
</dbReference>